<evidence type="ECO:0000256" key="1">
    <source>
        <dbReference type="ARBA" id="ARBA00023012"/>
    </source>
</evidence>
<dbReference type="PANTHER" id="PTHR35807:SF2">
    <property type="entry name" value="TRANSCRIPTIONAL ACTIVATOR DOMAIN"/>
    <property type="match status" value="1"/>
</dbReference>
<organism evidence="4 5">
    <name type="scientific">Streptomyces nymphaeiformis</name>
    <dbReference type="NCBI Taxonomy" id="2663842"/>
    <lineage>
        <taxon>Bacteria</taxon>
        <taxon>Bacillati</taxon>
        <taxon>Actinomycetota</taxon>
        <taxon>Actinomycetes</taxon>
        <taxon>Kitasatosporales</taxon>
        <taxon>Streptomycetaceae</taxon>
        <taxon>Streptomyces</taxon>
    </lineage>
</organism>
<keyword evidence="1" id="KW-0902">Two-component regulatory system</keyword>
<dbReference type="InterPro" id="IPR041664">
    <property type="entry name" value="AAA_16"/>
</dbReference>
<feature type="region of interest" description="Disordered" evidence="2">
    <location>
        <begin position="257"/>
        <end position="277"/>
    </location>
</feature>
<sequence length="1120" mass="118575">MSADIPAGAPPVLRVHLLGGFRVDRDGGPPLSERWPRPSARTLVKLLAVSPGHSLHREQALEICWPDADPQAALGSLRVALHAARRAIEPELAPRAASSYLTGEGALLRLDPRTVRIDADEAEALAEAALAHGGRAGLAAAVEAFTGDLLPEDRYAPWAEPRRERLTALRERTLVALAAAHLAADCPEEAVAAAEQVLAAAPAEEEAHRLLIEAYVRQGLRRRAVAQYHLCREALDEEFGVRPGPETERLHRAALATPPPASRSMGPTLPAVVRRPPGAPLRGRDGLLARLLAAGSPPVLLLTGEAGLGKTRLAGEAARRAAAEGTAVLWGAGHDAEGHTPYGPFAEALDGWLAGRSTGERARTGAEYPELAALLPSLGRVPARSGRSPEEERDRLFRATAGLLGELAAERPVMVVLDDLHAGDAGSFQLLGHLARRAREGGRAWRFLATVRPEELPAADPRRQVLDLLIRQSLAVAVELPRLSREACLALTADALGAGSAVPERVWELSLGNPLFALELARAVRDGEGRAGAPEGVRQLVAERLGRLGPAARRVVDAVAVAGQDAALTEVLDVARHGGHPRLSAAEATEAVEAAVAASVVEERQVVSEGRPVAGLAFRHPLVRLTCYEGLSAARRRLLHSAYAEAVLRRRPEAVDALAAHLTRADDPRATGYLRQAAERAAALYANDTADRYYAELTDRLDALAADSARARIDRSAVLRRLGRFEEAARLLGEAWEELGRRGDEDGRVLAAARLAELTPKTRGTEDGFRLLDACPPGPDTPAAVASAHHLSRAVLCFVAGRYEEGVVAARAAEEAAQAVSGPERRGLLARALASQATSLGLAGRFGQAGPVAYRALPHAEAYGDPQLLASVLSVLRETARRAGRLREAIDTGRRALALAERSGDPTATVFERANLAELHLLVEEVAEARELAETAVRDADAHAGWCAPYALVALARVRMRAAEPGGGELLDPAERTALAQGDHQALYEVRSARAELAVREGRPEEALRLLADCRETGVAHLTAWALLACGRAGEAAGTAGDEVERAERAGERLAETEARTVHAAALAALGREREAAAGFDSAADLAETLPYPAGARRVAWARGVSGPDGHAARTGPLMD</sequence>
<dbReference type="InterPro" id="IPR036388">
    <property type="entry name" value="WH-like_DNA-bd_sf"/>
</dbReference>
<name>A0A7W7XE68_9ACTN</name>
<dbReference type="SUPFAM" id="SSF46894">
    <property type="entry name" value="C-terminal effector domain of the bipartite response regulators"/>
    <property type="match status" value="1"/>
</dbReference>
<dbReference type="GO" id="GO:0003677">
    <property type="term" value="F:DNA binding"/>
    <property type="evidence" value="ECO:0007669"/>
    <property type="project" value="UniProtKB-KW"/>
</dbReference>
<dbReference type="PANTHER" id="PTHR35807">
    <property type="entry name" value="TRANSCRIPTIONAL REGULATOR REDD-RELATED"/>
    <property type="match status" value="1"/>
</dbReference>
<dbReference type="InterPro" id="IPR005158">
    <property type="entry name" value="BTAD"/>
</dbReference>
<dbReference type="GO" id="GO:0000160">
    <property type="term" value="P:phosphorelay signal transduction system"/>
    <property type="evidence" value="ECO:0007669"/>
    <property type="project" value="UniProtKB-KW"/>
</dbReference>
<protein>
    <submittedName>
        <fullName evidence="4">DNA-binding SARP family transcriptional activator</fullName>
    </submittedName>
</protein>
<dbReference type="SUPFAM" id="SSF48452">
    <property type="entry name" value="TPR-like"/>
    <property type="match status" value="2"/>
</dbReference>
<proteinExistence type="predicted"/>
<evidence type="ECO:0000256" key="2">
    <source>
        <dbReference type="SAM" id="MobiDB-lite"/>
    </source>
</evidence>
<comment type="caution">
    <text evidence="4">The sequence shown here is derived from an EMBL/GenBank/DDBJ whole genome shotgun (WGS) entry which is preliminary data.</text>
</comment>
<dbReference type="InterPro" id="IPR051677">
    <property type="entry name" value="AfsR-DnrI-RedD_regulator"/>
</dbReference>
<evidence type="ECO:0000313" key="5">
    <source>
        <dbReference type="Proteomes" id="UP000582643"/>
    </source>
</evidence>
<dbReference type="Pfam" id="PF03704">
    <property type="entry name" value="BTAD"/>
    <property type="match status" value="1"/>
</dbReference>
<dbReference type="EMBL" id="JACHJY010000010">
    <property type="protein sequence ID" value="MBB4985459.1"/>
    <property type="molecule type" value="Genomic_DNA"/>
</dbReference>
<dbReference type="Gene3D" id="1.10.10.10">
    <property type="entry name" value="Winged helix-like DNA-binding domain superfamily/Winged helix DNA-binding domain"/>
    <property type="match status" value="1"/>
</dbReference>
<dbReference type="Proteomes" id="UP000582643">
    <property type="component" value="Unassembled WGS sequence"/>
</dbReference>
<keyword evidence="4" id="KW-0238">DNA-binding</keyword>
<dbReference type="SUPFAM" id="SSF52540">
    <property type="entry name" value="P-loop containing nucleoside triphosphate hydrolases"/>
    <property type="match status" value="1"/>
</dbReference>
<evidence type="ECO:0000259" key="3">
    <source>
        <dbReference type="SMART" id="SM01043"/>
    </source>
</evidence>
<dbReference type="InterPro" id="IPR011990">
    <property type="entry name" value="TPR-like_helical_dom_sf"/>
</dbReference>
<dbReference type="Gene3D" id="1.25.40.10">
    <property type="entry name" value="Tetratricopeptide repeat domain"/>
    <property type="match status" value="2"/>
</dbReference>
<dbReference type="Pfam" id="PF13191">
    <property type="entry name" value="AAA_16"/>
    <property type="match status" value="1"/>
</dbReference>
<feature type="domain" description="Bacterial transcriptional activator" evidence="3">
    <location>
        <begin position="117"/>
        <end position="255"/>
    </location>
</feature>
<dbReference type="SMART" id="SM01043">
    <property type="entry name" value="BTAD"/>
    <property type="match status" value="1"/>
</dbReference>
<dbReference type="AlphaFoldDB" id="A0A7W7XE68"/>
<accession>A0A7W7XE68</accession>
<dbReference type="InterPro" id="IPR027417">
    <property type="entry name" value="P-loop_NTPase"/>
</dbReference>
<keyword evidence="5" id="KW-1185">Reference proteome</keyword>
<dbReference type="InterPro" id="IPR016032">
    <property type="entry name" value="Sig_transdc_resp-reg_C-effctor"/>
</dbReference>
<reference evidence="4 5" key="1">
    <citation type="submission" date="2020-08" db="EMBL/GenBank/DDBJ databases">
        <title>Genomic Encyclopedia of Type Strains, Phase III (KMG-III): the genomes of soil and plant-associated and newly described type strains.</title>
        <authorList>
            <person name="Whitman W."/>
        </authorList>
    </citation>
    <scope>NUCLEOTIDE SEQUENCE [LARGE SCALE GENOMIC DNA]</scope>
    <source>
        <strain evidence="4 5">SFB5A</strain>
    </source>
</reference>
<dbReference type="GO" id="GO:0006355">
    <property type="term" value="P:regulation of DNA-templated transcription"/>
    <property type="evidence" value="ECO:0007669"/>
    <property type="project" value="InterPro"/>
</dbReference>
<dbReference type="RefSeq" id="WP_184932423.1">
    <property type="nucleotide sequence ID" value="NZ_JACHJY010000010.1"/>
</dbReference>
<evidence type="ECO:0000313" key="4">
    <source>
        <dbReference type="EMBL" id="MBB4985459.1"/>
    </source>
</evidence>
<gene>
    <name evidence="4" type="ORF">GGE06_006411</name>
</gene>